<feature type="domain" description="HTH luxR-type" evidence="4">
    <location>
        <begin position="158"/>
        <end position="221"/>
    </location>
</feature>
<keyword evidence="2" id="KW-0238">DNA-binding</keyword>
<organism evidence="5 6">
    <name type="scientific">Acinetobacter tianfuensis</name>
    <dbReference type="NCBI Taxonomy" id="2419603"/>
    <lineage>
        <taxon>Bacteria</taxon>
        <taxon>Pseudomonadati</taxon>
        <taxon>Pseudomonadota</taxon>
        <taxon>Gammaproteobacteria</taxon>
        <taxon>Moraxellales</taxon>
        <taxon>Moraxellaceae</taxon>
        <taxon>Acinetobacter</taxon>
    </lineage>
</organism>
<dbReference type="PANTHER" id="PTHR44688:SF16">
    <property type="entry name" value="DNA-BINDING TRANSCRIPTIONAL ACTIVATOR DEVR_DOSR"/>
    <property type="match status" value="1"/>
</dbReference>
<name>A0A3A8EV50_9GAMM</name>
<dbReference type="Pfam" id="PF00196">
    <property type="entry name" value="GerE"/>
    <property type="match status" value="1"/>
</dbReference>
<protein>
    <submittedName>
        <fullName evidence="5">LuxR family transcriptional regulator</fullName>
    </submittedName>
</protein>
<comment type="caution">
    <text evidence="5">The sequence shown here is derived from an EMBL/GenBank/DDBJ whole genome shotgun (WGS) entry which is preliminary data.</text>
</comment>
<dbReference type="PANTHER" id="PTHR44688">
    <property type="entry name" value="DNA-BINDING TRANSCRIPTIONAL ACTIVATOR DEVR_DOSR"/>
    <property type="match status" value="1"/>
</dbReference>
<dbReference type="GO" id="GO:0003677">
    <property type="term" value="F:DNA binding"/>
    <property type="evidence" value="ECO:0007669"/>
    <property type="project" value="UniProtKB-KW"/>
</dbReference>
<dbReference type="SMART" id="SM00421">
    <property type="entry name" value="HTH_LUXR"/>
    <property type="match status" value="1"/>
</dbReference>
<evidence type="ECO:0000256" key="2">
    <source>
        <dbReference type="ARBA" id="ARBA00023125"/>
    </source>
</evidence>
<reference evidence="5 6" key="1">
    <citation type="submission" date="2018-09" db="EMBL/GenBank/DDBJ databases">
        <title>The draft genome of Acinetobacter spp. strains.</title>
        <authorList>
            <person name="Qin J."/>
            <person name="Feng Y."/>
            <person name="Zong Z."/>
        </authorList>
    </citation>
    <scope>NUCLEOTIDE SEQUENCE [LARGE SCALE GENOMIC DNA]</scope>
    <source>
        <strain evidence="5 6">WCHAc060012</strain>
    </source>
</reference>
<dbReference type="OrthoDB" id="1806906at2"/>
<keyword evidence="3" id="KW-0804">Transcription</keyword>
<dbReference type="InterPro" id="IPR036388">
    <property type="entry name" value="WH-like_DNA-bd_sf"/>
</dbReference>
<dbReference type="GO" id="GO:0006355">
    <property type="term" value="P:regulation of DNA-templated transcription"/>
    <property type="evidence" value="ECO:0007669"/>
    <property type="project" value="InterPro"/>
</dbReference>
<sequence length="221" mass="26180">MFNHQFVNEFSQNFIEQVNRVLSFDSYLVYSIDNINHAYDYQGFNISNKSLTEYLNYKVENDPVSFKKYFNEKDHCVELLSQHCCDEDYDDFMQRWKVQDTAEIFFRKRNGEPALGLSIVREGDSALFNEQEKTVLEAFCELSKRYFFTQTDSLEITDVYRSFQFTKKETLVLELILQGFSNQAISVHLNCSLATVKTHVQHIFQKTNLNSRQEIMIKFLK</sequence>
<dbReference type="AlphaFoldDB" id="A0A3A8EV50"/>
<accession>A0A3A8EV50</accession>
<dbReference type="PROSITE" id="PS00622">
    <property type="entry name" value="HTH_LUXR_1"/>
    <property type="match status" value="1"/>
</dbReference>
<evidence type="ECO:0000313" key="5">
    <source>
        <dbReference type="EMBL" id="RKG34580.1"/>
    </source>
</evidence>
<dbReference type="Proteomes" id="UP000282388">
    <property type="component" value="Unassembled WGS sequence"/>
</dbReference>
<gene>
    <name evidence="5" type="ORF">D7V32_00470</name>
</gene>
<proteinExistence type="predicted"/>
<keyword evidence="6" id="KW-1185">Reference proteome</keyword>
<evidence type="ECO:0000313" key="6">
    <source>
        <dbReference type="Proteomes" id="UP000282388"/>
    </source>
</evidence>
<dbReference type="SUPFAM" id="SSF46894">
    <property type="entry name" value="C-terminal effector domain of the bipartite response regulators"/>
    <property type="match status" value="1"/>
</dbReference>
<dbReference type="CDD" id="cd06170">
    <property type="entry name" value="LuxR_C_like"/>
    <property type="match status" value="1"/>
</dbReference>
<dbReference type="InterPro" id="IPR016032">
    <property type="entry name" value="Sig_transdc_resp-reg_C-effctor"/>
</dbReference>
<evidence type="ECO:0000256" key="3">
    <source>
        <dbReference type="ARBA" id="ARBA00023163"/>
    </source>
</evidence>
<evidence type="ECO:0000256" key="1">
    <source>
        <dbReference type="ARBA" id="ARBA00023015"/>
    </source>
</evidence>
<dbReference type="PROSITE" id="PS50043">
    <property type="entry name" value="HTH_LUXR_2"/>
    <property type="match status" value="1"/>
</dbReference>
<dbReference type="EMBL" id="RAXV01000001">
    <property type="protein sequence ID" value="RKG34580.1"/>
    <property type="molecule type" value="Genomic_DNA"/>
</dbReference>
<evidence type="ECO:0000259" key="4">
    <source>
        <dbReference type="PROSITE" id="PS50043"/>
    </source>
</evidence>
<dbReference type="PRINTS" id="PR00038">
    <property type="entry name" value="HTHLUXR"/>
</dbReference>
<keyword evidence="1" id="KW-0805">Transcription regulation</keyword>
<dbReference type="RefSeq" id="WP_120400964.1">
    <property type="nucleotide sequence ID" value="NZ_RAXV01000001.1"/>
</dbReference>
<dbReference type="InterPro" id="IPR000792">
    <property type="entry name" value="Tscrpt_reg_LuxR_C"/>
</dbReference>
<dbReference type="Gene3D" id="1.10.10.10">
    <property type="entry name" value="Winged helix-like DNA-binding domain superfamily/Winged helix DNA-binding domain"/>
    <property type="match status" value="1"/>
</dbReference>